<dbReference type="RefSeq" id="WP_068706088.1">
    <property type="nucleotide sequence ID" value="NZ_JAUOSW010000007.1"/>
</dbReference>
<evidence type="ECO:0000313" key="3">
    <source>
        <dbReference type="Proteomes" id="UP000093186"/>
    </source>
</evidence>
<gene>
    <name evidence="2" type="ORF">BA195_12550</name>
</gene>
<accession>A0A1B9XX08</accession>
<feature type="domain" description="DUF7738" evidence="1">
    <location>
        <begin position="15"/>
        <end position="113"/>
    </location>
</feature>
<reference evidence="2 3" key="1">
    <citation type="submission" date="2016-06" db="EMBL/GenBank/DDBJ databases">
        <title>Draft Genome Sequence of Tenacibaculum soleae UCD-KL19.</title>
        <authorList>
            <person name="Eisen J.A."/>
            <person name="Coil D.A."/>
            <person name="Lujan K.M."/>
        </authorList>
    </citation>
    <scope>NUCLEOTIDE SEQUENCE [LARGE SCALE GENOMIC DNA]</scope>
    <source>
        <strain evidence="2 3">UCD-KL19</strain>
    </source>
</reference>
<proteinExistence type="predicted"/>
<evidence type="ECO:0000313" key="2">
    <source>
        <dbReference type="EMBL" id="OCK42036.1"/>
    </source>
</evidence>
<organism evidence="2 3">
    <name type="scientific">Tenacibaculum soleae</name>
    <dbReference type="NCBI Taxonomy" id="447689"/>
    <lineage>
        <taxon>Bacteria</taxon>
        <taxon>Pseudomonadati</taxon>
        <taxon>Bacteroidota</taxon>
        <taxon>Flavobacteriia</taxon>
        <taxon>Flavobacteriales</taxon>
        <taxon>Flavobacteriaceae</taxon>
        <taxon>Tenacibaculum</taxon>
    </lineage>
</organism>
<comment type="caution">
    <text evidence="2">The sequence shown here is derived from an EMBL/GenBank/DDBJ whole genome shotgun (WGS) entry which is preliminary data.</text>
</comment>
<dbReference type="InterPro" id="IPR056640">
    <property type="entry name" value="DUF7738"/>
</dbReference>
<sequence length="141" mass="16337">MFNFFKKKKVKNLIIKCDTDVIFINKKPISFPTKYDTLINALGKPDRELTKSNNYIFWDNYGVFCGYTDKNNILSINVYQNKKDKSEYNTKKQFTGQLFLNDEEITNNEFGKIALGKIAIQRLGSESEIRFGFSVGVNSVY</sequence>
<protein>
    <recommendedName>
        <fullName evidence="1">DUF7738 domain-containing protein</fullName>
    </recommendedName>
</protein>
<keyword evidence="3" id="KW-1185">Reference proteome</keyword>
<dbReference type="OrthoDB" id="1188491at2"/>
<dbReference type="AlphaFoldDB" id="A0A1B9XX08"/>
<evidence type="ECO:0000259" key="1">
    <source>
        <dbReference type="Pfam" id="PF24880"/>
    </source>
</evidence>
<dbReference type="Proteomes" id="UP000093186">
    <property type="component" value="Unassembled WGS sequence"/>
</dbReference>
<dbReference type="Pfam" id="PF24880">
    <property type="entry name" value="DUF7738"/>
    <property type="match status" value="1"/>
</dbReference>
<name>A0A1B9XX08_9FLAO</name>
<dbReference type="STRING" id="447689.BA195_12550"/>
<dbReference type="EMBL" id="MAKX01000035">
    <property type="protein sequence ID" value="OCK42036.1"/>
    <property type="molecule type" value="Genomic_DNA"/>
</dbReference>